<dbReference type="SUPFAM" id="SSF103473">
    <property type="entry name" value="MFS general substrate transporter"/>
    <property type="match status" value="1"/>
</dbReference>
<evidence type="ECO:0000256" key="6">
    <source>
        <dbReference type="ARBA" id="ARBA00022454"/>
    </source>
</evidence>
<dbReference type="GO" id="GO:0035861">
    <property type="term" value="C:site of double-strand break"/>
    <property type="evidence" value="ECO:0007669"/>
    <property type="project" value="TreeGrafter"/>
</dbReference>
<dbReference type="InterPro" id="IPR036259">
    <property type="entry name" value="MFS_trans_sf"/>
</dbReference>
<feature type="transmembrane region" description="Helical" evidence="20">
    <location>
        <begin position="460"/>
        <end position="488"/>
    </location>
</feature>
<evidence type="ECO:0000256" key="19">
    <source>
        <dbReference type="SAM" id="MobiDB-lite"/>
    </source>
</evidence>
<dbReference type="OrthoDB" id="30417at2759"/>
<dbReference type="SMART" id="SM01347">
    <property type="entry name" value="Mre11_DNA_bind"/>
    <property type="match status" value="1"/>
</dbReference>
<dbReference type="GO" id="GO:0097552">
    <property type="term" value="P:mitochondrial double-strand break repair via homologous recombination"/>
    <property type="evidence" value="ECO:0007669"/>
    <property type="project" value="TreeGrafter"/>
</dbReference>
<dbReference type="InterPro" id="IPR006195">
    <property type="entry name" value="aa-tRNA-synth_II"/>
</dbReference>
<dbReference type="GO" id="GO:0000723">
    <property type="term" value="P:telomere maintenance"/>
    <property type="evidence" value="ECO:0007669"/>
    <property type="project" value="TreeGrafter"/>
</dbReference>
<keyword evidence="11 18" id="KW-0378">Hydrolase</keyword>
<dbReference type="CDD" id="cd00840">
    <property type="entry name" value="MPP_Mre11_N"/>
    <property type="match status" value="1"/>
</dbReference>
<gene>
    <name evidence="22" type="ORF">HIM_06224</name>
</gene>
<feature type="region of interest" description="Disordered" evidence="19">
    <location>
        <begin position="1"/>
        <end position="38"/>
    </location>
</feature>
<keyword evidence="10 18" id="KW-0227">DNA damage</keyword>
<evidence type="ECO:0000256" key="20">
    <source>
        <dbReference type="SAM" id="Phobius"/>
    </source>
</evidence>
<feature type="domain" description="Aminoacyl-transfer RNA synthetases class-II family profile" evidence="21">
    <location>
        <begin position="821"/>
        <end position="987"/>
    </location>
</feature>
<dbReference type="Gene3D" id="3.30.110.110">
    <property type="entry name" value="Mre11, capping domain"/>
    <property type="match status" value="1"/>
</dbReference>
<dbReference type="Pfam" id="PF07690">
    <property type="entry name" value="MFS_1"/>
    <property type="match status" value="1"/>
</dbReference>
<dbReference type="InterPro" id="IPR038487">
    <property type="entry name" value="Mre11_capping_dom"/>
</dbReference>
<feature type="compositionally biased region" description="Acidic residues" evidence="19">
    <location>
        <begin position="1202"/>
        <end position="1213"/>
    </location>
</feature>
<dbReference type="GO" id="GO:0000014">
    <property type="term" value="F:single-stranded DNA endodeoxyribonuclease activity"/>
    <property type="evidence" value="ECO:0007669"/>
    <property type="project" value="TreeGrafter"/>
</dbReference>
<dbReference type="PANTHER" id="PTHR10139:SF1">
    <property type="entry name" value="DOUBLE-STRAND BREAK REPAIR PROTEIN MRE11"/>
    <property type="match status" value="1"/>
</dbReference>
<dbReference type="GO" id="GO:0008296">
    <property type="term" value="F:3'-5'-DNA exonuclease activity"/>
    <property type="evidence" value="ECO:0007669"/>
    <property type="project" value="InterPro"/>
</dbReference>
<reference evidence="22 23" key="1">
    <citation type="journal article" date="2014" name="Genome Biol. Evol.">
        <title>Comparative genomics and transcriptomics analyses reveal divergent lifestyle features of nematode endoparasitic fungus Hirsutella minnesotensis.</title>
        <authorList>
            <person name="Lai Y."/>
            <person name="Liu K."/>
            <person name="Zhang X."/>
            <person name="Zhang X."/>
            <person name="Li K."/>
            <person name="Wang N."/>
            <person name="Shu C."/>
            <person name="Wu Y."/>
            <person name="Wang C."/>
            <person name="Bushley K.E."/>
            <person name="Xiang M."/>
            <person name="Liu X."/>
        </authorList>
    </citation>
    <scope>NUCLEOTIDE SEQUENCE [LARGE SCALE GENOMIC DNA]</scope>
    <source>
        <strain evidence="22 23">3608</strain>
    </source>
</reference>
<dbReference type="GO" id="GO:0030145">
    <property type="term" value="F:manganese ion binding"/>
    <property type="evidence" value="ECO:0007669"/>
    <property type="project" value="InterPro"/>
</dbReference>
<evidence type="ECO:0000256" key="14">
    <source>
        <dbReference type="ARBA" id="ARBA00023211"/>
    </source>
</evidence>
<dbReference type="GO" id="GO:0022857">
    <property type="term" value="F:transmembrane transporter activity"/>
    <property type="evidence" value="ECO:0007669"/>
    <property type="project" value="InterPro"/>
</dbReference>
<name>A0A0F8A4Z0_9HYPO</name>
<dbReference type="Pfam" id="PF00149">
    <property type="entry name" value="Metallophos"/>
    <property type="match status" value="1"/>
</dbReference>
<evidence type="ECO:0000256" key="5">
    <source>
        <dbReference type="ARBA" id="ARBA00009028"/>
    </source>
</evidence>
<accession>A0A0F8A4Z0</accession>
<proteinExistence type="inferred from homology"/>
<evidence type="ECO:0000313" key="23">
    <source>
        <dbReference type="Proteomes" id="UP000054481"/>
    </source>
</evidence>
<feature type="transmembrane region" description="Helical" evidence="20">
    <location>
        <begin position="114"/>
        <end position="136"/>
    </location>
</feature>
<dbReference type="FunFam" id="3.60.21.10:FF:000011">
    <property type="entry name" value="Double-strand break repair protein"/>
    <property type="match status" value="1"/>
</dbReference>
<dbReference type="GO" id="GO:0016020">
    <property type="term" value="C:membrane"/>
    <property type="evidence" value="ECO:0007669"/>
    <property type="project" value="UniProtKB-SubCell"/>
</dbReference>
<evidence type="ECO:0000313" key="22">
    <source>
        <dbReference type="EMBL" id="KJZ74414.1"/>
    </source>
</evidence>
<keyword evidence="12 18" id="KW-0269">Exonuclease</keyword>
<dbReference type="GO" id="GO:0042138">
    <property type="term" value="P:meiotic DNA double-strand break formation"/>
    <property type="evidence" value="ECO:0007669"/>
    <property type="project" value="TreeGrafter"/>
</dbReference>
<feature type="region of interest" description="Disordered" evidence="19">
    <location>
        <begin position="1047"/>
        <end position="1223"/>
    </location>
</feature>
<dbReference type="InterPro" id="IPR029052">
    <property type="entry name" value="Metallo-depent_PP-like"/>
</dbReference>
<dbReference type="InterPro" id="IPR007281">
    <property type="entry name" value="Mre11_DNA-bd"/>
</dbReference>
<comment type="similarity">
    <text evidence="5 18">Belongs to the MRE11/RAD32 family.</text>
</comment>
<organism evidence="22 23">
    <name type="scientific">Hirsutella minnesotensis 3608</name>
    <dbReference type="NCBI Taxonomy" id="1043627"/>
    <lineage>
        <taxon>Eukaryota</taxon>
        <taxon>Fungi</taxon>
        <taxon>Dikarya</taxon>
        <taxon>Ascomycota</taxon>
        <taxon>Pezizomycotina</taxon>
        <taxon>Sordariomycetes</taxon>
        <taxon>Hypocreomycetidae</taxon>
        <taxon>Hypocreales</taxon>
        <taxon>Ophiocordycipitaceae</taxon>
        <taxon>Hirsutella</taxon>
    </lineage>
</organism>
<dbReference type="GO" id="GO:0007095">
    <property type="term" value="P:mitotic G2 DNA damage checkpoint signaling"/>
    <property type="evidence" value="ECO:0007669"/>
    <property type="project" value="TreeGrafter"/>
</dbReference>
<keyword evidence="16 18" id="KW-0469">Meiosis</keyword>
<comment type="cofactor">
    <cofactor evidence="1">
        <name>Mn(2+)</name>
        <dbReference type="ChEBI" id="CHEBI:29035"/>
    </cofactor>
</comment>
<evidence type="ECO:0000256" key="13">
    <source>
        <dbReference type="ARBA" id="ARBA00023204"/>
    </source>
</evidence>
<keyword evidence="8" id="KW-0479">Metal-binding</keyword>
<feature type="transmembrane region" description="Helical" evidence="20">
    <location>
        <begin position="495"/>
        <end position="516"/>
    </location>
</feature>
<protein>
    <recommendedName>
        <fullName evidence="21">Aminoacyl-transfer RNA synthetases class-II family profile domain-containing protein</fullName>
    </recommendedName>
</protein>
<evidence type="ECO:0000256" key="18">
    <source>
        <dbReference type="RuleBase" id="RU003447"/>
    </source>
</evidence>
<keyword evidence="14 18" id="KW-0464">Manganese</keyword>
<feature type="compositionally biased region" description="Low complexity" evidence="19">
    <location>
        <begin position="1"/>
        <end position="29"/>
    </location>
</feature>
<dbReference type="InterPro" id="IPR041796">
    <property type="entry name" value="Mre11_N"/>
</dbReference>
<evidence type="ECO:0000256" key="12">
    <source>
        <dbReference type="ARBA" id="ARBA00022839"/>
    </source>
</evidence>
<dbReference type="GO" id="GO:0030870">
    <property type="term" value="C:Mre11 complex"/>
    <property type="evidence" value="ECO:0007669"/>
    <property type="project" value="InterPro"/>
</dbReference>
<dbReference type="NCBIfam" id="TIGR00583">
    <property type="entry name" value="mre11"/>
    <property type="match status" value="1"/>
</dbReference>
<evidence type="ECO:0000256" key="16">
    <source>
        <dbReference type="ARBA" id="ARBA00023254"/>
    </source>
</evidence>
<feature type="compositionally biased region" description="Polar residues" evidence="19">
    <location>
        <begin position="1185"/>
        <end position="1196"/>
    </location>
</feature>
<keyword evidence="13 18" id="KW-0234">DNA repair</keyword>
<dbReference type="PANTHER" id="PTHR10139">
    <property type="entry name" value="DOUBLE-STRAND BREAK REPAIR PROTEIN MRE11"/>
    <property type="match status" value="1"/>
</dbReference>
<feature type="compositionally biased region" description="Basic residues" evidence="19">
    <location>
        <begin position="1133"/>
        <end position="1154"/>
    </location>
</feature>
<evidence type="ECO:0000256" key="9">
    <source>
        <dbReference type="ARBA" id="ARBA00022759"/>
    </source>
</evidence>
<dbReference type="InterPro" id="IPR004843">
    <property type="entry name" value="Calcineurin-like_PHP"/>
</dbReference>
<keyword evidence="20" id="KW-0812">Transmembrane</keyword>
<evidence type="ECO:0000256" key="3">
    <source>
        <dbReference type="ARBA" id="ARBA00004141"/>
    </source>
</evidence>
<dbReference type="CDD" id="cd17354">
    <property type="entry name" value="MFS_Mch1p_like"/>
    <property type="match status" value="1"/>
</dbReference>
<dbReference type="GO" id="GO:0031573">
    <property type="term" value="P:mitotic intra-S DNA damage checkpoint signaling"/>
    <property type="evidence" value="ECO:0007669"/>
    <property type="project" value="TreeGrafter"/>
</dbReference>
<keyword evidence="6" id="KW-0158">Chromosome</keyword>
<evidence type="ECO:0000256" key="11">
    <source>
        <dbReference type="ARBA" id="ARBA00022801"/>
    </source>
</evidence>
<feature type="transmembrane region" description="Helical" evidence="20">
    <location>
        <begin position="192"/>
        <end position="213"/>
    </location>
</feature>
<keyword evidence="20" id="KW-1133">Transmembrane helix</keyword>
<dbReference type="InterPro" id="IPR003701">
    <property type="entry name" value="Mre11"/>
</dbReference>
<feature type="transmembrane region" description="Helical" evidence="20">
    <location>
        <begin position="156"/>
        <end position="180"/>
    </location>
</feature>
<feature type="transmembrane region" description="Helical" evidence="20">
    <location>
        <begin position="233"/>
        <end position="255"/>
    </location>
</feature>
<evidence type="ECO:0000256" key="4">
    <source>
        <dbReference type="ARBA" id="ARBA00004286"/>
    </source>
</evidence>
<feature type="transmembrane region" description="Helical" evidence="20">
    <location>
        <begin position="47"/>
        <end position="73"/>
    </location>
</feature>
<evidence type="ECO:0000256" key="2">
    <source>
        <dbReference type="ARBA" id="ARBA00004123"/>
    </source>
</evidence>
<dbReference type="Proteomes" id="UP000054481">
    <property type="component" value="Unassembled WGS sequence"/>
</dbReference>
<dbReference type="Pfam" id="PF04152">
    <property type="entry name" value="Mre11_DNA_bind"/>
    <property type="match status" value="1"/>
</dbReference>
<sequence>MSTNSAAPRALAVRSRSSSPSSFAESDSYSDYDTERRRSRARRSKQALRIVSLVSASLSALCAGSIAVFSLYAPKFQSRLHYSQFQVNGVAIAGSLALYLPVSIMGYVCDRVGVAPLALLSSVLFGAGYGLAATVYRKLDVAYNVRGRPHGLDDDWSYPLMIFAFICIGSGTCAMYIASISTCAKNFGKGKYRGLALAMPVTGFGLSGMWLSQVGSRFLYETRPDGSHDGVDVFRFFLFLTILLVVVGIVAMFTLRVVDEQDLIEEAIEELESSGLLNGSALIGRSDRGYGTTNVDADLENSSLLEPSKDDDAKWKKNWVLNAETRRFLTDRTMWPFALAFLFLIGPGEAFVNNLGTVIGTLTPPDTVFGEQATSAATHVSIFGVTSTIARLLIGTLTDLVAPSPETQHVQIGPYREQTGSRSQRLTISRVVFMLVFAFIMSIGFLFLASGAVQNHAERFWVVSGLVGAGYGAVFSLTPLIVTIIWGVENFATNFGIIAMLPALGSTFWGLVYSAVYQAGAKASSSLPGSNAEDENLCYEADTIRILVATDNHVGFEERDAIRKDDSWRTFDEILNLARTQDVDMVLLAGDLFHDNKPSRKSLYQVMRTLRKNCLGMKPCPLEFLSDAAEVFEGAFTHVNYEDPDINISIPVFSIHGNHDDPSGDGNFCSLDLLQASGLLNYFGRVAEADNIEVKPILLQKGVTKLALFGLSNVRDERMFRTFRDHRVKWFRPNVQMGDWFNLLAVHQNHHAHTATSYLPESVLPDWLDLVVWGHEHECVIDPTQNPETGFHVMQPGSSVATSLVPGEAVQKHVAILNVTGKDFRVEKIPLKTVRPFVTRELVLAQDKRFKGLDKKKDNRQEVTRRLMEVVDDMIREANAEWEAIQTDDEALEERPLPLIRLKVEYSAPEGGQFECENPQRFSNRFVGKVANTNDVVYFYRKKSAQRKATAAMPADALEALAEGSDMVKVESLVQEFLAAQSLKVLPQGPFGDAVNQFVAKDDKHAMELFVSEHLTGQVKQLLGLESDEEDLNSAMEIYRTRIERQVTGGGAATRQAGERKRVLRPKPDTWDSDFDGNWEDEPDAWTYEDAQAASTRASPAQVPASRRRGRQQDDDEMHDDETPAPKTTARSRATKTRAPAKKAPAKPTRGRARKAVESEAEAETKPAPARRQAATTGRGRQTTLNFSQRGASATQERPLEISDDEISDDDAFEPAPAPRRRR</sequence>
<dbReference type="SUPFAM" id="SSF56300">
    <property type="entry name" value="Metallo-dependent phosphatases"/>
    <property type="match status" value="1"/>
</dbReference>
<keyword evidence="15 18" id="KW-0539">Nucleus</keyword>
<evidence type="ECO:0000256" key="8">
    <source>
        <dbReference type="ARBA" id="ARBA00022723"/>
    </source>
</evidence>
<keyword evidence="20" id="KW-0472">Membrane</keyword>
<dbReference type="EMBL" id="KQ030526">
    <property type="protein sequence ID" value="KJZ74414.1"/>
    <property type="molecule type" value="Genomic_DNA"/>
</dbReference>
<keyword evidence="23" id="KW-1185">Reference proteome</keyword>
<evidence type="ECO:0000256" key="15">
    <source>
        <dbReference type="ARBA" id="ARBA00023242"/>
    </source>
</evidence>
<feature type="compositionally biased region" description="Low complexity" evidence="19">
    <location>
        <begin position="1167"/>
        <end position="1184"/>
    </location>
</feature>
<dbReference type="GO" id="GO:0000724">
    <property type="term" value="P:double-strand break repair via homologous recombination"/>
    <property type="evidence" value="ECO:0007669"/>
    <property type="project" value="TreeGrafter"/>
</dbReference>
<feature type="compositionally biased region" description="Basic and acidic residues" evidence="19">
    <location>
        <begin position="1057"/>
        <end position="1070"/>
    </location>
</feature>
<feature type="transmembrane region" description="Helical" evidence="20">
    <location>
        <begin position="431"/>
        <end position="454"/>
    </location>
</feature>
<dbReference type="Gene3D" id="1.20.1250.20">
    <property type="entry name" value="MFS general substrate transporter like domains"/>
    <property type="match status" value="1"/>
</dbReference>
<dbReference type="PROSITE" id="PS50862">
    <property type="entry name" value="AA_TRNA_LIGASE_II"/>
    <property type="match status" value="1"/>
</dbReference>
<comment type="subunit">
    <text evidence="17">Component of the MRN complex composed of two heterodimers RAD50 and MRE11 associated with a single NBS1.</text>
</comment>
<dbReference type="InterPro" id="IPR011701">
    <property type="entry name" value="MFS"/>
</dbReference>
<comment type="subcellular location">
    <subcellularLocation>
        <location evidence="4">Chromosome</location>
    </subcellularLocation>
    <subcellularLocation>
        <location evidence="3">Membrane</location>
        <topology evidence="3">Multi-pass membrane protein</topology>
    </subcellularLocation>
    <subcellularLocation>
        <location evidence="2">Nucleus</location>
    </subcellularLocation>
</comment>
<evidence type="ECO:0000259" key="21">
    <source>
        <dbReference type="PROSITE" id="PS50862"/>
    </source>
</evidence>
<feature type="compositionally biased region" description="Acidic residues" evidence="19">
    <location>
        <begin position="1071"/>
        <end position="1084"/>
    </location>
</feature>
<dbReference type="Gene3D" id="3.60.21.10">
    <property type="match status" value="1"/>
</dbReference>
<feature type="transmembrane region" description="Helical" evidence="20">
    <location>
        <begin position="85"/>
        <end position="102"/>
    </location>
</feature>
<keyword evidence="9 18" id="KW-0255">Endonuclease</keyword>
<evidence type="ECO:0000256" key="10">
    <source>
        <dbReference type="ARBA" id="ARBA00022763"/>
    </source>
</evidence>
<evidence type="ECO:0000256" key="17">
    <source>
        <dbReference type="ARBA" id="ARBA00064981"/>
    </source>
</evidence>
<evidence type="ECO:0000256" key="7">
    <source>
        <dbReference type="ARBA" id="ARBA00022722"/>
    </source>
</evidence>
<dbReference type="AlphaFoldDB" id="A0A0F8A4Z0"/>
<keyword evidence="7 18" id="KW-0540">Nuclease</keyword>
<evidence type="ECO:0000256" key="1">
    <source>
        <dbReference type="ARBA" id="ARBA00001936"/>
    </source>
</evidence>
<dbReference type="GO" id="GO:0006303">
    <property type="term" value="P:double-strand break repair via nonhomologous end joining"/>
    <property type="evidence" value="ECO:0007669"/>
    <property type="project" value="TreeGrafter"/>
</dbReference>